<evidence type="ECO:0000313" key="4">
    <source>
        <dbReference type="EMBL" id="RXW33193.1"/>
    </source>
</evidence>
<dbReference type="Proteomes" id="UP000290624">
    <property type="component" value="Unassembled WGS sequence"/>
</dbReference>
<evidence type="ECO:0000256" key="2">
    <source>
        <dbReference type="ARBA" id="ARBA00023027"/>
    </source>
</evidence>
<evidence type="ECO:0000313" key="5">
    <source>
        <dbReference type="Proteomes" id="UP000290624"/>
    </source>
</evidence>
<dbReference type="InterPro" id="IPR036291">
    <property type="entry name" value="NAD(P)-bd_dom_sf"/>
</dbReference>
<reference evidence="4 5" key="1">
    <citation type="submission" date="2018-01" db="EMBL/GenBank/DDBJ databases">
        <title>Lactibacter flavus gen. nov., sp. nov., a novel bacterium of the family Propionibacteriaceae isolated from raw milk and dairy products.</title>
        <authorList>
            <person name="Wenning M."/>
            <person name="Breitenwieser F."/>
            <person name="Huptas C."/>
            <person name="von Neubeck M."/>
            <person name="Busse H.-J."/>
            <person name="Scherer S."/>
        </authorList>
    </citation>
    <scope>NUCLEOTIDE SEQUENCE [LARGE SCALE GENOMIC DNA]</scope>
    <source>
        <strain evidence="4 5">VG341</strain>
    </source>
</reference>
<evidence type="ECO:0000259" key="3">
    <source>
        <dbReference type="Pfam" id="PF02826"/>
    </source>
</evidence>
<proteinExistence type="predicted"/>
<gene>
    <name evidence="4" type="ORF">C1706_04380</name>
</gene>
<dbReference type="PANTHER" id="PTHR43333:SF1">
    <property type="entry name" value="D-ISOMER SPECIFIC 2-HYDROXYACID DEHYDROGENASE NAD-BINDING DOMAIN-CONTAINING PROTEIN"/>
    <property type="match status" value="1"/>
</dbReference>
<dbReference type="GO" id="GO:0016491">
    <property type="term" value="F:oxidoreductase activity"/>
    <property type="evidence" value="ECO:0007669"/>
    <property type="project" value="UniProtKB-KW"/>
</dbReference>
<dbReference type="PANTHER" id="PTHR43333">
    <property type="entry name" value="2-HACID_DH_C DOMAIN-CONTAINING PROTEIN"/>
    <property type="match status" value="1"/>
</dbReference>
<sequence length="314" mass="33512">MKILATTNAPFEFEAPEGVEVVSIDEDQPIPAEHLDADGAIVQGWTSPAVTQLAREATHLRWVQTLAAGPDGVLAANFPAQVTITNGRGLHNLTVAETALTLALTGIRQVPEMLTAQREQRWEHDAYGAWRTLRPEGRLGSVIDTNVLVWGFGAIGQQIARNFTAMHAHVKGVANSAGERAGFQVFTDADLPTLLPETDILIMVLPSSADTRHALSAERIALLPNHAWVVNVGRGVTVDQDALVAALNAGELGGAALDVTDPEPYPVDGPLWSTPNTIVFPHVAGGVAYGSNELFNDNLARLRAGETLRNVVAR</sequence>
<evidence type="ECO:0000256" key="1">
    <source>
        <dbReference type="ARBA" id="ARBA00023002"/>
    </source>
</evidence>
<comment type="caution">
    <text evidence="4">The sequence shown here is derived from an EMBL/GenBank/DDBJ whole genome shotgun (WGS) entry which is preliminary data.</text>
</comment>
<dbReference type="RefSeq" id="WP_129457996.1">
    <property type="nucleotide sequence ID" value="NZ_PPCV01000002.1"/>
</dbReference>
<keyword evidence="1" id="KW-0560">Oxidoreductase</keyword>
<dbReference type="SUPFAM" id="SSF51735">
    <property type="entry name" value="NAD(P)-binding Rossmann-fold domains"/>
    <property type="match status" value="1"/>
</dbReference>
<dbReference type="Pfam" id="PF02826">
    <property type="entry name" value="2-Hacid_dh_C"/>
    <property type="match status" value="1"/>
</dbReference>
<keyword evidence="2" id="KW-0520">NAD</keyword>
<dbReference type="AlphaFoldDB" id="A0A4Q2EJ49"/>
<name>A0A4Q2EJ49_9ACTN</name>
<dbReference type="OrthoDB" id="4324715at2"/>
<accession>A0A4Q2EJ49</accession>
<keyword evidence="5" id="KW-1185">Reference proteome</keyword>
<dbReference type="GO" id="GO:0051287">
    <property type="term" value="F:NAD binding"/>
    <property type="evidence" value="ECO:0007669"/>
    <property type="project" value="InterPro"/>
</dbReference>
<organism evidence="4 5">
    <name type="scientific">Propioniciclava flava</name>
    <dbReference type="NCBI Taxonomy" id="2072026"/>
    <lineage>
        <taxon>Bacteria</taxon>
        <taxon>Bacillati</taxon>
        <taxon>Actinomycetota</taxon>
        <taxon>Actinomycetes</taxon>
        <taxon>Propionibacteriales</taxon>
        <taxon>Propionibacteriaceae</taxon>
        <taxon>Propioniciclava</taxon>
    </lineage>
</organism>
<dbReference type="SUPFAM" id="SSF52283">
    <property type="entry name" value="Formate/glycerate dehydrogenase catalytic domain-like"/>
    <property type="match status" value="1"/>
</dbReference>
<dbReference type="InterPro" id="IPR006140">
    <property type="entry name" value="D-isomer_DH_NAD-bd"/>
</dbReference>
<dbReference type="Gene3D" id="3.40.50.720">
    <property type="entry name" value="NAD(P)-binding Rossmann-like Domain"/>
    <property type="match status" value="2"/>
</dbReference>
<protein>
    <submittedName>
        <fullName evidence="4">Phosphoglycerate dehydrogenase</fullName>
    </submittedName>
</protein>
<dbReference type="EMBL" id="PPCV01000002">
    <property type="protein sequence ID" value="RXW33193.1"/>
    <property type="molecule type" value="Genomic_DNA"/>
</dbReference>
<feature type="domain" description="D-isomer specific 2-hydroxyacid dehydrogenase NAD-binding" evidence="3">
    <location>
        <begin position="101"/>
        <end position="284"/>
    </location>
</feature>